<feature type="transmembrane region" description="Helical" evidence="1">
    <location>
        <begin position="74"/>
        <end position="94"/>
    </location>
</feature>
<organism evidence="2 3">
    <name type="scientific">Dongia rigui</name>
    <dbReference type="NCBI Taxonomy" id="940149"/>
    <lineage>
        <taxon>Bacteria</taxon>
        <taxon>Pseudomonadati</taxon>
        <taxon>Pseudomonadota</taxon>
        <taxon>Alphaproteobacteria</taxon>
        <taxon>Rhodospirillales</taxon>
        <taxon>Dongiaceae</taxon>
        <taxon>Dongia</taxon>
    </lineage>
</organism>
<keyword evidence="1" id="KW-0812">Transmembrane</keyword>
<evidence type="ECO:0008006" key="4">
    <source>
        <dbReference type="Google" id="ProtNLM"/>
    </source>
</evidence>
<evidence type="ECO:0000313" key="3">
    <source>
        <dbReference type="Proteomes" id="UP001271769"/>
    </source>
</evidence>
<reference evidence="2 3" key="1">
    <citation type="journal article" date="2013" name="Antonie Van Leeuwenhoek">
        <title>Dongia rigui sp. nov., isolated from freshwater of a large wetland in Korea.</title>
        <authorList>
            <person name="Baik K.S."/>
            <person name="Hwang Y.M."/>
            <person name="Choi J.S."/>
            <person name="Kwon J."/>
            <person name="Seong C.N."/>
        </authorList>
    </citation>
    <scope>NUCLEOTIDE SEQUENCE [LARGE SCALE GENOMIC DNA]</scope>
    <source>
        <strain evidence="2 3">04SU4-P</strain>
    </source>
</reference>
<comment type="caution">
    <text evidence="2">The sequence shown here is derived from an EMBL/GenBank/DDBJ whole genome shotgun (WGS) entry which is preliminary data.</text>
</comment>
<keyword evidence="3" id="KW-1185">Reference proteome</keyword>
<feature type="transmembrane region" description="Helical" evidence="1">
    <location>
        <begin position="6"/>
        <end position="28"/>
    </location>
</feature>
<dbReference type="RefSeq" id="WP_320499754.1">
    <property type="nucleotide sequence ID" value="NZ_JAXCLX010000001.1"/>
</dbReference>
<gene>
    <name evidence="2" type="ORF">SMD31_05300</name>
</gene>
<name>A0ABU5DX92_9PROT</name>
<keyword evidence="1" id="KW-0472">Membrane</keyword>
<evidence type="ECO:0000256" key="1">
    <source>
        <dbReference type="SAM" id="Phobius"/>
    </source>
</evidence>
<dbReference type="Proteomes" id="UP001271769">
    <property type="component" value="Unassembled WGS sequence"/>
</dbReference>
<proteinExistence type="predicted"/>
<evidence type="ECO:0000313" key="2">
    <source>
        <dbReference type="EMBL" id="MDY0871323.1"/>
    </source>
</evidence>
<protein>
    <recommendedName>
        <fullName evidence="4">Transmembrane protein</fullName>
    </recommendedName>
</protein>
<dbReference type="EMBL" id="JAXCLX010000001">
    <property type="protein sequence ID" value="MDY0871323.1"/>
    <property type="molecule type" value="Genomic_DNA"/>
</dbReference>
<sequence>MGAWLLAAAIGLGGMVLMGVAGLMALLITDPYYPFLPAFLPLALLVVWLDAWAMGRVPRWLFRDHPDRRRWTHIGWAVAILGLAAWGAGIYHLCTMQIHWQ</sequence>
<keyword evidence="1" id="KW-1133">Transmembrane helix</keyword>
<feature type="transmembrane region" description="Helical" evidence="1">
    <location>
        <begin position="35"/>
        <end position="54"/>
    </location>
</feature>
<accession>A0ABU5DX92</accession>